<name>A0ABW5XUT3_9SPHI</name>
<organism evidence="2 3">
    <name type="scientific">Mucilaginibacter antarcticus</name>
    <dbReference type="NCBI Taxonomy" id="1855725"/>
    <lineage>
        <taxon>Bacteria</taxon>
        <taxon>Pseudomonadati</taxon>
        <taxon>Bacteroidota</taxon>
        <taxon>Sphingobacteriia</taxon>
        <taxon>Sphingobacteriales</taxon>
        <taxon>Sphingobacteriaceae</taxon>
        <taxon>Mucilaginibacter</taxon>
    </lineage>
</organism>
<evidence type="ECO:0000259" key="1">
    <source>
        <dbReference type="Pfam" id="PF01814"/>
    </source>
</evidence>
<feature type="domain" description="Hemerythrin-like" evidence="1">
    <location>
        <begin position="39"/>
        <end position="124"/>
    </location>
</feature>
<sequence>MEKAPIKRSTYVVTLSRDHHSGLLFCWKIKEGIKRDISFERLNNYIRYFWEGHLNKHFQEEEILLFNQIRHELTEQALMEHVQLKDLFLRISSSGLDHKEDYLFFTEFLTAHIRFEERRLFPFLESALSEALLSGIRDILAKLHEPQFKDDYPDEFWLQHKDKPHTGSE</sequence>
<accession>A0ABW5XUT3</accession>
<comment type="caution">
    <text evidence="2">The sequence shown here is derived from an EMBL/GenBank/DDBJ whole genome shotgun (WGS) entry which is preliminary data.</text>
</comment>
<reference evidence="3" key="1">
    <citation type="journal article" date="2019" name="Int. J. Syst. Evol. Microbiol.">
        <title>The Global Catalogue of Microorganisms (GCM) 10K type strain sequencing project: providing services to taxonomists for standard genome sequencing and annotation.</title>
        <authorList>
            <consortium name="The Broad Institute Genomics Platform"/>
            <consortium name="The Broad Institute Genome Sequencing Center for Infectious Disease"/>
            <person name="Wu L."/>
            <person name="Ma J."/>
        </authorList>
    </citation>
    <scope>NUCLEOTIDE SEQUENCE [LARGE SCALE GENOMIC DNA]</scope>
    <source>
        <strain evidence="3">KCTC 52232</strain>
    </source>
</reference>
<dbReference type="EMBL" id="JBHUON010000033">
    <property type="protein sequence ID" value="MFD2866707.1"/>
    <property type="molecule type" value="Genomic_DNA"/>
</dbReference>
<gene>
    <name evidence="2" type="ORF">ACFSYC_18575</name>
</gene>
<dbReference type="InterPro" id="IPR012312">
    <property type="entry name" value="Hemerythrin-like"/>
</dbReference>
<evidence type="ECO:0000313" key="3">
    <source>
        <dbReference type="Proteomes" id="UP001597601"/>
    </source>
</evidence>
<protein>
    <submittedName>
        <fullName evidence="2">Hemerythrin domain-containing protein</fullName>
    </submittedName>
</protein>
<dbReference type="Gene3D" id="1.20.120.520">
    <property type="entry name" value="nmb1532 protein domain like"/>
    <property type="match status" value="1"/>
</dbReference>
<dbReference type="Pfam" id="PF01814">
    <property type="entry name" value="Hemerythrin"/>
    <property type="match status" value="1"/>
</dbReference>
<proteinExistence type="predicted"/>
<keyword evidence="3" id="KW-1185">Reference proteome</keyword>
<evidence type="ECO:0000313" key="2">
    <source>
        <dbReference type="EMBL" id="MFD2866707.1"/>
    </source>
</evidence>
<dbReference type="Proteomes" id="UP001597601">
    <property type="component" value="Unassembled WGS sequence"/>
</dbReference>
<dbReference type="RefSeq" id="WP_377130350.1">
    <property type="nucleotide sequence ID" value="NZ_JBHUON010000033.1"/>
</dbReference>